<name>H2BX83_GILLR</name>
<dbReference type="EMBL" id="JH594606">
    <property type="protein sequence ID" value="EHQ03073.1"/>
    <property type="molecule type" value="Genomic_DNA"/>
</dbReference>
<gene>
    <name evidence="1" type="ORF">Gilli_2447</name>
</gene>
<dbReference type="OrthoDB" id="1442094at2"/>
<evidence type="ECO:0000313" key="1">
    <source>
        <dbReference type="EMBL" id="EHQ03073.1"/>
    </source>
</evidence>
<evidence type="ECO:0000313" key="2">
    <source>
        <dbReference type="Proteomes" id="UP000003844"/>
    </source>
</evidence>
<accession>H2BX83</accession>
<dbReference type="eggNOG" id="ENOG5032VRZ">
    <property type="taxonomic scope" value="Bacteria"/>
</dbReference>
<sequence length="102" mass="11982">MRILDQSRFFSSYQCDGSRCFYIDFNHKTVKMSFCQLLSFRQKLLNIDLDSHFNGENSQGIEILMLCNKEHLFIFNTLEILDLKKLLNNTFTALEINSMIAC</sequence>
<dbReference type="AlphaFoldDB" id="H2BX83"/>
<proteinExistence type="predicted"/>
<reference evidence="2" key="1">
    <citation type="journal article" date="2012" name="Stand. Genomic Sci.">
        <title>Genome sequence of the Antarctic rhodopsins-containing flavobacterium Gillisia limnaea type strain (R-8282(T)).</title>
        <authorList>
            <person name="Riedel T."/>
            <person name="Held B."/>
            <person name="Nolan M."/>
            <person name="Lucas S."/>
            <person name="Lapidus A."/>
            <person name="Tice H."/>
            <person name="Del Rio T.G."/>
            <person name="Cheng J.F."/>
            <person name="Han C."/>
            <person name="Tapia R."/>
            <person name="Goodwin L.A."/>
            <person name="Pitluck S."/>
            <person name="Liolios K."/>
            <person name="Mavromatis K."/>
            <person name="Pagani I."/>
            <person name="Ivanova N."/>
            <person name="Mikhailova N."/>
            <person name="Pati A."/>
            <person name="Chen A."/>
            <person name="Palaniappan K."/>
            <person name="Land M."/>
            <person name="Rohde M."/>
            <person name="Tindall B.J."/>
            <person name="Detter J.C."/>
            <person name="Goker M."/>
            <person name="Bristow J."/>
            <person name="Eisen J.A."/>
            <person name="Markowitz V."/>
            <person name="Hugenholtz P."/>
            <person name="Kyrpides N.C."/>
            <person name="Klenk H.P."/>
            <person name="Woyke T."/>
        </authorList>
    </citation>
    <scope>NUCLEOTIDE SEQUENCE [LARGE SCALE GENOMIC DNA]</scope>
    <source>
        <strain evidence="2">DSM 15749 / LMG 21470 / R-8282</strain>
    </source>
</reference>
<dbReference type="HOGENOM" id="CLU_176846_0_0_10"/>
<protein>
    <submittedName>
        <fullName evidence="1">Uncharacterized protein</fullName>
    </submittedName>
</protein>
<keyword evidence="2" id="KW-1185">Reference proteome</keyword>
<dbReference type="Proteomes" id="UP000003844">
    <property type="component" value="Unassembled WGS sequence"/>
</dbReference>
<organism evidence="1 2">
    <name type="scientific">Gillisia limnaea (strain DSM 15749 / LMG 21470 / R-8282)</name>
    <dbReference type="NCBI Taxonomy" id="865937"/>
    <lineage>
        <taxon>Bacteria</taxon>
        <taxon>Pseudomonadati</taxon>
        <taxon>Bacteroidota</taxon>
        <taxon>Flavobacteriia</taxon>
        <taxon>Flavobacteriales</taxon>
        <taxon>Flavobacteriaceae</taxon>
        <taxon>Gillisia</taxon>
    </lineage>
</organism>
<dbReference type="STRING" id="865937.Gilli_2447"/>